<feature type="compositionally biased region" description="Basic residues" evidence="1">
    <location>
        <begin position="131"/>
        <end position="143"/>
    </location>
</feature>
<dbReference type="EMBL" id="JAGMUV010000054">
    <property type="protein sequence ID" value="KAH7109145.1"/>
    <property type="molecule type" value="Genomic_DNA"/>
</dbReference>
<sequence>MHSCIHCREHWFDMKRNSLQICSRCIGRDRERAPDEPYFFSATNNLDFGEVPGNLPDLTFLQAKNHGCFGGSWTLVNAHGSPSSPAWLPPWTSAPTTPRIWRMTSSLFSASGCTTSSGTTNGTIADSVRARRRRRRRRPRMARGGRLVPYGGVYKGPGVTTQERQTWREEMRKGNSIDSLADGNAPGRSQP</sequence>
<accession>A0A9P9I763</accession>
<keyword evidence="3" id="KW-1185">Reference proteome</keyword>
<feature type="compositionally biased region" description="Basic and acidic residues" evidence="1">
    <location>
        <begin position="165"/>
        <end position="175"/>
    </location>
</feature>
<evidence type="ECO:0000313" key="3">
    <source>
        <dbReference type="Proteomes" id="UP000738349"/>
    </source>
</evidence>
<protein>
    <submittedName>
        <fullName evidence="2">Uncharacterized protein</fullName>
    </submittedName>
</protein>
<gene>
    <name evidence="2" type="ORF">EDB81DRAFT_429060</name>
</gene>
<feature type="region of interest" description="Disordered" evidence="1">
    <location>
        <begin position="131"/>
        <end position="191"/>
    </location>
</feature>
<dbReference type="AlphaFoldDB" id="A0A9P9I763"/>
<proteinExistence type="predicted"/>
<dbReference type="Proteomes" id="UP000738349">
    <property type="component" value="Unassembled WGS sequence"/>
</dbReference>
<name>A0A9P9I763_9HYPO</name>
<dbReference type="OrthoDB" id="5088358at2759"/>
<organism evidence="2 3">
    <name type="scientific">Dactylonectria macrodidyma</name>
    <dbReference type="NCBI Taxonomy" id="307937"/>
    <lineage>
        <taxon>Eukaryota</taxon>
        <taxon>Fungi</taxon>
        <taxon>Dikarya</taxon>
        <taxon>Ascomycota</taxon>
        <taxon>Pezizomycotina</taxon>
        <taxon>Sordariomycetes</taxon>
        <taxon>Hypocreomycetidae</taxon>
        <taxon>Hypocreales</taxon>
        <taxon>Nectriaceae</taxon>
        <taxon>Dactylonectria</taxon>
    </lineage>
</organism>
<feature type="compositionally biased region" description="Low complexity" evidence="1">
    <location>
        <begin position="144"/>
        <end position="159"/>
    </location>
</feature>
<evidence type="ECO:0000313" key="2">
    <source>
        <dbReference type="EMBL" id="KAH7109145.1"/>
    </source>
</evidence>
<reference evidence="2" key="1">
    <citation type="journal article" date="2021" name="Nat. Commun.">
        <title>Genetic determinants of endophytism in the Arabidopsis root mycobiome.</title>
        <authorList>
            <person name="Mesny F."/>
            <person name="Miyauchi S."/>
            <person name="Thiergart T."/>
            <person name="Pickel B."/>
            <person name="Atanasova L."/>
            <person name="Karlsson M."/>
            <person name="Huettel B."/>
            <person name="Barry K.W."/>
            <person name="Haridas S."/>
            <person name="Chen C."/>
            <person name="Bauer D."/>
            <person name="Andreopoulos W."/>
            <person name="Pangilinan J."/>
            <person name="LaButti K."/>
            <person name="Riley R."/>
            <person name="Lipzen A."/>
            <person name="Clum A."/>
            <person name="Drula E."/>
            <person name="Henrissat B."/>
            <person name="Kohler A."/>
            <person name="Grigoriev I.V."/>
            <person name="Martin F.M."/>
            <person name="Hacquard S."/>
        </authorList>
    </citation>
    <scope>NUCLEOTIDE SEQUENCE</scope>
    <source>
        <strain evidence="2">MPI-CAGE-AT-0147</strain>
    </source>
</reference>
<comment type="caution">
    <text evidence="2">The sequence shown here is derived from an EMBL/GenBank/DDBJ whole genome shotgun (WGS) entry which is preliminary data.</text>
</comment>
<evidence type="ECO:0000256" key="1">
    <source>
        <dbReference type="SAM" id="MobiDB-lite"/>
    </source>
</evidence>